<reference evidence="12" key="2">
    <citation type="submission" date="2021-04" db="EMBL/GenBank/DDBJ databases">
        <authorList>
            <person name="Gilroy R."/>
        </authorList>
    </citation>
    <scope>NUCLEOTIDE SEQUENCE</scope>
    <source>
        <strain evidence="12">CHK188-16595</strain>
    </source>
</reference>
<evidence type="ECO:0000256" key="5">
    <source>
        <dbReference type="ARBA" id="ARBA00022840"/>
    </source>
</evidence>
<dbReference type="Gene3D" id="3.40.1170.10">
    <property type="entry name" value="DNA repair protein MutS, domain I"/>
    <property type="match status" value="1"/>
</dbReference>
<comment type="caution">
    <text evidence="12">The sequence shown here is derived from an EMBL/GenBank/DDBJ whole genome shotgun (WGS) entry which is preliminary data.</text>
</comment>
<evidence type="ECO:0000256" key="2">
    <source>
        <dbReference type="ARBA" id="ARBA00021982"/>
    </source>
</evidence>
<dbReference type="Pfam" id="PF00488">
    <property type="entry name" value="MutS_V"/>
    <property type="match status" value="1"/>
</dbReference>
<dbReference type="Gene3D" id="3.40.50.300">
    <property type="entry name" value="P-loop containing nucleotide triphosphate hydrolases"/>
    <property type="match status" value="1"/>
</dbReference>
<dbReference type="SUPFAM" id="SSF52540">
    <property type="entry name" value="P-loop containing nucleoside triphosphate hydrolases"/>
    <property type="match status" value="1"/>
</dbReference>
<evidence type="ECO:0000256" key="7">
    <source>
        <dbReference type="ARBA" id="ARBA00023204"/>
    </source>
</evidence>
<dbReference type="CDD" id="cd03284">
    <property type="entry name" value="ABC_MutS1"/>
    <property type="match status" value="1"/>
</dbReference>
<dbReference type="Pfam" id="PF05190">
    <property type="entry name" value="MutS_IV"/>
    <property type="match status" value="1"/>
</dbReference>
<keyword evidence="5 9" id="KW-0067">ATP-binding</keyword>
<dbReference type="SMART" id="SM00534">
    <property type="entry name" value="MUTSac"/>
    <property type="match status" value="1"/>
</dbReference>
<reference evidence="12" key="1">
    <citation type="journal article" date="2021" name="PeerJ">
        <title>Extensive microbial diversity within the chicken gut microbiome revealed by metagenomics and culture.</title>
        <authorList>
            <person name="Gilroy R."/>
            <person name="Ravi A."/>
            <person name="Getino M."/>
            <person name="Pursley I."/>
            <person name="Horton D.L."/>
            <person name="Alikhan N.F."/>
            <person name="Baker D."/>
            <person name="Gharbi K."/>
            <person name="Hall N."/>
            <person name="Watson M."/>
            <person name="Adriaenssens E.M."/>
            <person name="Foster-Nyarko E."/>
            <person name="Jarju S."/>
            <person name="Secka A."/>
            <person name="Antonio M."/>
            <person name="Oren A."/>
            <person name="Chaudhuri R.R."/>
            <person name="La Ragione R."/>
            <person name="Hildebrand F."/>
            <person name="Pallen M.J."/>
        </authorList>
    </citation>
    <scope>NUCLEOTIDE SEQUENCE</scope>
    <source>
        <strain evidence="12">CHK188-16595</strain>
    </source>
</reference>
<dbReference type="Gene3D" id="3.30.420.110">
    <property type="entry name" value="MutS, connector domain"/>
    <property type="match status" value="1"/>
</dbReference>
<feature type="binding site" evidence="9">
    <location>
        <begin position="618"/>
        <end position="625"/>
    </location>
    <ligand>
        <name>ATP</name>
        <dbReference type="ChEBI" id="CHEBI:30616"/>
    </ligand>
</feature>
<dbReference type="Pfam" id="PF05192">
    <property type="entry name" value="MutS_III"/>
    <property type="match status" value="1"/>
</dbReference>
<dbReference type="SUPFAM" id="SSF48334">
    <property type="entry name" value="DNA repair protein MutS, domain III"/>
    <property type="match status" value="1"/>
</dbReference>
<dbReference type="GO" id="GO:0005524">
    <property type="term" value="F:ATP binding"/>
    <property type="evidence" value="ECO:0007669"/>
    <property type="project" value="UniProtKB-UniRule"/>
</dbReference>
<name>A0A9D2S9J0_9FIRM</name>
<dbReference type="PANTHER" id="PTHR11361">
    <property type="entry name" value="DNA MISMATCH REPAIR PROTEIN MUTS FAMILY MEMBER"/>
    <property type="match status" value="1"/>
</dbReference>
<keyword evidence="7 9" id="KW-0234">DNA repair</keyword>
<dbReference type="FunFam" id="3.40.50.300:FF:000870">
    <property type="entry name" value="MutS protein homolog 4"/>
    <property type="match status" value="1"/>
</dbReference>
<evidence type="ECO:0000256" key="6">
    <source>
        <dbReference type="ARBA" id="ARBA00023125"/>
    </source>
</evidence>
<dbReference type="InterPro" id="IPR007860">
    <property type="entry name" value="DNA_mmatch_repair_MutS_con_dom"/>
</dbReference>
<dbReference type="InterPro" id="IPR000432">
    <property type="entry name" value="DNA_mismatch_repair_MutS_C"/>
</dbReference>
<evidence type="ECO:0000256" key="3">
    <source>
        <dbReference type="ARBA" id="ARBA00022741"/>
    </source>
</evidence>
<evidence type="ECO:0000256" key="1">
    <source>
        <dbReference type="ARBA" id="ARBA00006271"/>
    </source>
</evidence>
<dbReference type="InterPro" id="IPR017261">
    <property type="entry name" value="DNA_mismatch_repair_MutS/MSH"/>
</dbReference>
<dbReference type="NCBIfam" id="NF003810">
    <property type="entry name" value="PRK05399.1"/>
    <property type="match status" value="1"/>
</dbReference>
<sequence length="868" mass="96452">MMEQYFDIKSKYPDMLLFFRLGDFYEMFFDDAKIASEELDLVLTGRDCGQEERAPMCGVPFHSADNYIAKLVNRGYKVAICEQLEDPKLVKGLVKRDVVRIITPGTVIEGNMLEDGVNNYLCCICKGDNETGICFADVSTAEFHLTAVKGDHAEEQITDRLATYQPKEVLINSAALDYDRVAAFIKDRLGTKVQLLDDGKFSFEGATDLILETLGRQEIDSLSLGSSKSVVCALGAVIGYLKEVQKKDEIETPADIDYFDDTEYMKLDMNARRNLELTSSMMTGDKKHSLLWVLDKTKTAMGKRMIRSWLEMPLMSAARITRRQNAVAEFADSPELRDKIRNALTGVSDVERLMARVAYSTANAKELRSLQATCEKLPEIKALLENTGSAYLKEIYAKIDTLADVQDLIQRAIVDEPPFSLREGGMIRRGFSPELDELKSIMEDGAGVIAAIEAREREKTGIPKLKVGYNRVFGYYIEVTNSYKDLVPETYIRKQTLTNCERYITQELKDLEGKVLGAKDRAVALEYDVFCSVREDVAKEAQRIQKTAKALAALDTLASLAEVAVNNNYTCPQINTSGAIEIEDGRHPVVEALMDGAPFVPNDTLLDTDENRCMIITGPNMAGKSTYMRQIALIVLMAQIGSFVPARSASIGITDAIFTRVGASDDLATGRSTFMVEMSEVSSILQNATPKSLIILDEIGRGTSTFDGMSIARAVLEYVCKKKTLGAKTLFATHYHELTAMEGMLDGVKNYSIAVKKRGDDITFLRRIVRGGADESFGIEVAKLAGVPDSVVRRAKVILKELEKNKVSIEFKAEDAVAEEEEDIQYNFAANGKNEILEILRATDVNTLTPIEAMQTLYDLKKKAEELK</sequence>
<evidence type="ECO:0000256" key="4">
    <source>
        <dbReference type="ARBA" id="ARBA00022763"/>
    </source>
</evidence>
<dbReference type="Gene3D" id="1.10.1420.10">
    <property type="match status" value="2"/>
</dbReference>
<dbReference type="AlphaFoldDB" id="A0A9D2S9J0"/>
<dbReference type="HAMAP" id="MF_00096">
    <property type="entry name" value="MutS"/>
    <property type="match status" value="1"/>
</dbReference>
<evidence type="ECO:0000313" key="12">
    <source>
        <dbReference type="EMBL" id="HJB74911.1"/>
    </source>
</evidence>
<dbReference type="InterPro" id="IPR005748">
    <property type="entry name" value="DNA_mismatch_repair_MutS"/>
</dbReference>
<dbReference type="PROSITE" id="PS00486">
    <property type="entry name" value="DNA_MISMATCH_REPAIR_2"/>
    <property type="match status" value="1"/>
</dbReference>
<dbReference type="GO" id="GO:0006298">
    <property type="term" value="P:mismatch repair"/>
    <property type="evidence" value="ECO:0007669"/>
    <property type="project" value="UniProtKB-UniRule"/>
</dbReference>
<dbReference type="GO" id="GO:0030983">
    <property type="term" value="F:mismatched DNA binding"/>
    <property type="evidence" value="ECO:0007669"/>
    <property type="project" value="InterPro"/>
</dbReference>
<dbReference type="InterPro" id="IPR036187">
    <property type="entry name" value="DNA_mismatch_repair_MutS_sf"/>
</dbReference>
<protein>
    <recommendedName>
        <fullName evidence="2 9">DNA mismatch repair protein MutS</fullName>
    </recommendedName>
</protein>
<dbReference type="InterPro" id="IPR027417">
    <property type="entry name" value="P-loop_NTPase"/>
</dbReference>
<dbReference type="Pfam" id="PF05188">
    <property type="entry name" value="MutS_II"/>
    <property type="match status" value="1"/>
</dbReference>
<dbReference type="PANTHER" id="PTHR11361:SF34">
    <property type="entry name" value="DNA MISMATCH REPAIR PROTEIN MSH1, MITOCHONDRIAL"/>
    <property type="match status" value="1"/>
</dbReference>
<dbReference type="InterPro" id="IPR007861">
    <property type="entry name" value="DNA_mismatch_repair_MutS_clamp"/>
</dbReference>
<evidence type="ECO:0000259" key="11">
    <source>
        <dbReference type="PROSITE" id="PS00486"/>
    </source>
</evidence>
<dbReference type="GO" id="GO:0003684">
    <property type="term" value="F:damaged DNA binding"/>
    <property type="evidence" value="ECO:0007669"/>
    <property type="project" value="UniProtKB-UniRule"/>
</dbReference>
<evidence type="ECO:0000256" key="9">
    <source>
        <dbReference type="HAMAP-Rule" id="MF_00096"/>
    </source>
</evidence>
<dbReference type="InterPro" id="IPR016151">
    <property type="entry name" value="DNA_mismatch_repair_MutS_N"/>
</dbReference>
<dbReference type="PIRSF" id="PIRSF037677">
    <property type="entry name" value="DNA_mis_repair_Msh6"/>
    <property type="match status" value="1"/>
</dbReference>
<comment type="function">
    <text evidence="8 9">This protein is involved in the repair of mismatches in DNA. It is possible that it carries out the mismatch recognition step. This protein has a weak ATPase activity.</text>
</comment>
<dbReference type="SMART" id="SM00533">
    <property type="entry name" value="MUTSd"/>
    <property type="match status" value="1"/>
</dbReference>
<dbReference type="GO" id="GO:0140664">
    <property type="term" value="F:ATP-dependent DNA damage sensor activity"/>
    <property type="evidence" value="ECO:0007669"/>
    <property type="project" value="InterPro"/>
</dbReference>
<proteinExistence type="inferred from homology"/>
<gene>
    <name evidence="9 12" type="primary">mutS</name>
    <name evidence="12" type="ORF">IAA37_04460</name>
</gene>
<evidence type="ECO:0000313" key="13">
    <source>
        <dbReference type="Proteomes" id="UP000823877"/>
    </source>
</evidence>
<comment type="similarity">
    <text evidence="1 9 10">Belongs to the DNA mismatch repair MutS family.</text>
</comment>
<dbReference type="SUPFAM" id="SSF55271">
    <property type="entry name" value="DNA repair protein MutS, domain I"/>
    <property type="match status" value="1"/>
</dbReference>
<dbReference type="InterPro" id="IPR007696">
    <property type="entry name" value="DNA_mismatch_repair_MutS_core"/>
</dbReference>
<dbReference type="InterPro" id="IPR007695">
    <property type="entry name" value="DNA_mismatch_repair_MutS-lik_N"/>
</dbReference>
<accession>A0A9D2S9J0</accession>
<dbReference type="EMBL" id="DWXN01000010">
    <property type="protein sequence ID" value="HJB74911.1"/>
    <property type="molecule type" value="Genomic_DNA"/>
</dbReference>
<dbReference type="InterPro" id="IPR036678">
    <property type="entry name" value="MutS_con_dom_sf"/>
</dbReference>
<dbReference type="Proteomes" id="UP000823877">
    <property type="component" value="Unassembled WGS sequence"/>
</dbReference>
<evidence type="ECO:0000256" key="8">
    <source>
        <dbReference type="ARBA" id="ARBA00024647"/>
    </source>
</evidence>
<dbReference type="FunFam" id="1.10.1420.10:FF:000001">
    <property type="entry name" value="DNA mismatch repair protein MutS"/>
    <property type="match status" value="1"/>
</dbReference>
<keyword evidence="3 9" id="KW-0547">Nucleotide-binding</keyword>
<keyword evidence="6 9" id="KW-0238">DNA-binding</keyword>
<evidence type="ECO:0000256" key="10">
    <source>
        <dbReference type="RuleBase" id="RU003756"/>
    </source>
</evidence>
<feature type="domain" description="DNA mismatch repair proteins mutS family" evidence="11">
    <location>
        <begin position="692"/>
        <end position="708"/>
    </location>
</feature>
<dbReference type="InterPro" id="IPR045076">
    <property type="entry name" value="MutS"/>
</dbReference>
<dbReference type="Pfam" id="PF01624">
    <property type="entry name" value="MutS_I"/>
    <property type="match status" value="1"/>
</dbReference>
<dbReference type="GO" id="GO:0005829">
    <property type="term" value="C:cytosol"/>
    <property type="evidence" value="ECO:0007669"/>
    <property type="project" value="TreeGrafter"/>
</dbReference>
<dbReference type="SUPFAM" id="SSF53150">
    <property type="entry name" value="DNA repair protein MutS, domain II"/>
    <property type="match status" value="1"/>
</dbReference>
<dbReference type="FunFam" id="3.40.1170.10:FF:000001">
    <property type="entry name" value="DNA mismatch repair protein MutS"/>
    <property type="match status" value="1"/>
</dbReference>
<organism evidence="12 13">
    <name type="scientific">Candidatus Eubacterium faecale</name>
    <dbReference type="NCBI Taxonomy" id="2838568"/>
    <lineage>
        <taxon>Bacteria</taxon>
        <taxon>Bacillati</taxon>
        <taxon>Bacillota</taxon>
        <taxon>Clostridia</taxon>
        <taxon>Eubacteriales</taxon>
        <taxon>Eubacteriaceae</taxon>
        <taxon>Eubacterium</taxon>
    </lineage>
</organism>
<keyword evidence="4 9" id="KW-0227">DNA damage</keyword>
<dbReference type="NCBIfam" id="TIGR01070">
    <property type="entry name" value="mutS1"/>
    <property type="match status" value="1"/>
</dbReference>